<dbReference type="PANTHER" id="PTHR30565:SF9">
    <property type="entry name" value="PROTEIN YCIF"/>
    <property type="match status" value="1"/>
</dbReference>
<proteinExistence type="predicted"/>
<dbReference type="InterPro" id="IPR009078">
    <property type="entry name" value="Ferritin-like_SF"/>
</dbReference>
<name>A0A841I4N7_9DEIO</name>
<evidence type="ECO:0000313" key="1">
    <source>
        <dbReference type="EMBL" id="MBB6099380.1"/>
    </source>
</evidence>
<dbReference type="EMBL" id="JACHHG010000011">
    <property type="protein sequence ID" value="MBB6099380.1"/>
    <property type="molecule type" value="Genomic_DNA"/>
</dbReference>
<dbReference type="InterPro" id="IPR047114">
    <property type="entry name" value="YciF"/>
</dbReference>
<organism evidence="1 2">
    <name type="scientific">Deinobacterium chartae</name>
    <dbReference type="NCBI Taxonomy" id="521158"/>
    <lineage>
        <taxon>Bacteria</taxon>
        <taxon>Thermotogati</taxon>
        <taxon>Deinococcota</taxon>
        <taxon>Deinococci</taxon>
        <taxon>Deinococcales</taxon>
        <taxon>Deinococcaceae</taxon>
        <taxon>Deinobacterium</taxon>
    </lineage>
</organism>
<keyword evidence="2" id="KW-1185">Reference proteome</keyword>
<evidence type="ECO:0000313" key="2">
    <source>
        <dbReference type="Proteomes" id="UP000569951"/>
    </source>
</evidence>
<dbReference type="Pfam" id="PF05974">
    <property type="entry name" value="DUF892"/>
    <property type="match status" value="1"/>
</dbReference>
<protein>
    <submittedName>
        <fullName evidence="1">Ferritin-like metal-binding protein YciE</fullName>
    </submittedName>
</protein>
<gene>
    <name evidence="1" type="ORF">HNR42_002821</name>
</gene>
<dbReference type="InterPro" id="IPR012347">
    <property type="entry name" value="Ferritin-like"/>
</dbReference>
<dbReference type="CDD" id="cd07909">
    <property type="entry name" value="YciF"/>
    <property type="match status" value="1"/>
</dbReference>
<dbReference type="SUPFAM" id="SSF47240">
    <property type="entry name" value="Ferritin-like"/>
    <property type="match status" value="1"/>
</dbReference>
<dbReference type="AlphaFoldDB" id="A0A841I4N7"/>
<comment type="caution">
    <text evidence="1">The sequence shown here is derived from an EMBL/GenBank/DDBJ whole genome shotgun (WGS) entry which is preliminary data.</text>
</comment>
<dbReference type="InterPro" id="IPR010287">
    <property type="entry name" value="DUF892_YciF-like"/>
</dbReference>
<dbReference type="PANTHER" id="PTHR30565">
    <property type="entry name" value="PROTEIN YCIF"/>
    <property type="match status" value="1"/>
</dbReference>
<sequence length="161" mass="18180">MTDLRDLYLEQLRDLYSAEKQILEALPQMAQRASDQQLKQGFEMHAEQTRQQMERLNQIFQKLGESPDGKTCKAMQGLIAEGQEMLREDATPEVMDAGLIAAAQRVEHYEIAGYGTVRTYAQLLGDQEAVQLLEQTLQEEGMTDQKLTQIASSINVEAMQS</sequence>
<dbReference type="Proteomes" id="UP000569951">
    <property type="component" value="Unassembled WGS sequence"/>
</dbReference>
<accession>A0A841I4N7</accession>
<reference evidence="1 2" key="1">
    <citation type="submission" date="2020-08" db="EMBL/GenBank/DDBJ databases">
        <title>Genomic Encyclopedia of Type Strains, Phase IV (KMG-IV): sequencing the most valuable type-strain genomes for metagenomic binning, comparative biology and taxonomic classification.</title>
        <authorList>
            <person name="Goeker M."/>
        </authorList>
    </citation>
    <scope>NUCLEOTIDE SEQUENCE [LARGE SCALE GENOMIC DNA]</scope>
    <source>
        <strain evidence="1 2">DSM 21458</strain>
    </source>
</reference>
<dbReference type="Gene3D" id="1.20.1260.10">
    <property type="match status" value="1"/>
</dbReference>
<dbReference type="RefSeq" id="WP_343058419.1">
    <property type="nucleotide sequence ID" value="NZ_JACHHG010000011.1"/>
</dbReference>